<name>A0A0R1W4C1_9LACO</name>
<feature type="region of interest" description="Disordered" evidence="1">
    <location>
        <begin position="1"/>
        <end position="20"/>
    </location>
</feature>
<keyword evidence="3" id="KW-1185">Reference proteome</keyword>
<evidence type="ECO:0000313" key="2">
    <source>
        <dbReference type="EMBL" id="KRM10182.1"/>
    </source>
</evidence>
<dbReference type="PATRIC" id="fig|1423807.3.peg.1479"/>
<protein>
    <submittedName>
        <fullName evidence="2">Uncharacterized protein</fullName>
    </submittedName>
</protein>
<organism evidence="2 3">
    <name type="scientific">Paucilactobacillus suebicus DSM 5007 = KCTC 3549</name>
    <dbReference type="NCBI Taxonomy" id="1423807"/>
    <lineage>
        <taxon>Bacteria</taxon>
        <taxon>Bacillati</taxon>
        <taxon>Bacillota</taxon>
        <taxon>Bacilli</taxon>
        <taxon>Lactobacillales</taxon>
        <taxon>Lactobacillaceae</taxon>
        <taxon>Paucilactobacillus</taxon>
    </lineage>
</organism>
<reference evidence="2 3" key="1">
    <citation type="journal article" date="2015" name="Genome Announc.">
        <title>Expanding the biotechnology potential of lactobacilli through comparative genomics of 213 strains and associated genera.</title>
        <authorList>
            <person name="Sun Z."/>
            <person name="Harris H.M."/>
            <person name="McCann A."/>
            <person name="Guo C."/>
            <person name="Argimon S."/>
            <person name="Zhang W."/>
            <person name="Yang X."/>
            <person name="Jeffery I.B."/>
            <person name="Cooney J.C."/>
            <person name="Kagawa T.F."/>
            <person name="Liu W."/>
            <person name="Song Y."/>
            <person name="Salvetti E."/>
            <person name="Wrobel A."/>
            <person name="Rasinkangas P."/>
            <person name="Parkhill J."/>
            <person name="Rea M.C."/>
            <person name="O'Sullivan O."/>
            <person name="Ritari J."/>
            <person name="Douillard F.P."/>
            <person name="Paul Ross R."/>
            <person name="Yang R."/>
            <person name="Briner A.E."/>
            <person name="Felis G.E."/>
            <person name="de Vos W.M."/>
            <person name="Barrangou R."/>
            <person name="Klaenhammer T.R."/>
            <person name="Caufield P.W."/>
            <person name="Cui Y."/>
            <person name="Zhang H."/>
            <person name="O'Toole P.W."/>
        </authorList>
    </citation>
    <scope>NUCLEOTIDE SEQUENCE [LARGE SCALE GENOMIC DNA]</scope>
    <source>
        <strain evidence="2 3">DSM 5007</strain>
    </source>
</reference>
<dbReference type="EMBL" id="AZGF01000031">
    <property type="protein sequence ID" value="KRM10182.1"/>
    <property type="molecule type" value="Genomic_DNA"/>
</dbReference>
<gene>
    <name evidence="2" type="ORF">FD16_GL001451</name>
</gene>
<dbReference type="Proteomes" id="UP000051820">
    <property type="component" value="Unassembled WGS sequence"/>
</dbReference>
<sequence>MADNVAKSLNDSISNGYMKGVDPMTKDLSESRKKLGSLIAHETGKRSNRGIEQAVSKNLSNFNTWQSGKY</sequence>
<evidence type="ECO:0000256" key="1">
    <source>
        <dbReference type="SAM" id="MobiDB-lite"/>
    </source>
</evidence>
<comment type="caution">
    <text evidence="2">The sequence shown here is derived from an EMBL/GenBank/DDBJ whole genome shotgun (WGS) entry which is preliminary data.</text>
</comment>
<dbReference type="AlphaFoldDB" id="A0A0R1W4C1"/>
<proteinExistence type="predicted"/>
<evidence type="ECO:0000313" key="3">
    <source>
        <dbReference type="Proteomes" id="UP000051820"/>
    </source>
</evidence>
<accession>A0A0R1W4C1</accession>